<gene>
    <name evidence="6" type="ORF">SAMN02744040_02291</name>
</gene>
<protein>
    <recommendedName>
        <fullName evidence="5">CRISPR type III-B/RAMP module-associated protein Cmr5</fullName>
    </recommendedName>
</protein>
<comment type="similarity">
    <text evidence="2">Belongs to the CRISPR system Cmr5 family.</text>
</comment>
<name>A0A1M5TTB4_9FIRM</name>
<dbReference type="STRING" id="1123350.SAMN02744040_02291"/>
<accession>A0A1M5TTB4</accession>
<proteinExistence type="inferred from homology"/>
<evidence type="ECO:0000313" key="6">
    <source>
        <dbReference type="EMBL" id="SHH53918.1"/>
    </source>
</evidence>
<evidence type="ECO:0000256" key="2">
    <source>
        <dbReference type="ARBA" id="ARBA00006161"/>
    </source>
</evidence>
<evidence type="ECO:0000256" key="5">
    <source>
        <dbReference type="ARBA" id="ARBA00030001"/>
    </source>
</evidence>
<sequence>MITSNDEKIRFIHKYFKESVKNKEKFKHIEDMPFMIRNNGFFNTLIYLENKEKIILEMLGDYYKVISKKDTLLIDVFNMHKELNREYLMYTHEFYEFACQLKIYFKTM</sequence>
<dbReference type="Proteomes" id="UP000242520">
    <property type="component" value="Unassembled WGS sequence"/>
</dbReference>
<dbReference type="InterPro" id="IPR023101">
    <property type="entry name" value="AF1862-like_dom_sf"/>
</dbReference>
<dbReference type="InterPro" id="IPR010160">
    <property type="entry name" value="CRISPR-assoc_prot_Cmr5"/>
</dbReference>
<keyword evidence="7" id="KW-1185">Reference proteome</keyword>
<evidence type="ECO:0000256" key="1">
    <source>
        <dbReference type="ARBA" id="ARBA00004496"/>
    </source>
</evidence>
<reference evidence="7" key="1">
    <citation type="submission" date="2016-11" db="EMBL/GenBank/DDBJ databases">
        <authorList>
            <person name="Varghese N."/>
            <person name="Submissions S."/>
        </authorList>
    </citation>
    <scope>NUCLEOTIDE SEQUENCE [LARGE SCALE GENOMIC DNA]</scope>
    <source>
        <strain evidence="7">DSM 15285</strain>
    </source>
</reference>
<dbReference type="RefSeq" id="WP_072726511.1">
    <property type="nucleotide sequence ID" value="NZ_FQXH01000042.1"/>
</dbReference>
<evidence type="ECO:0000256" key="4">
    <source>
        <dbReference type="ARBA" id="ARBA00023118"/>
    </source>
</evidence>
<dbReference type="GO" id="GO:0005737">
    <property type="term" value="C:cytoplasm"/>
    <property type="evidence" value="ECO:0007669"/>
    <property type="project" value="UniProtKB-SubCell"/>
</dbReference>
<comment type="subcellular location">
    <subcellularLocation>
        <location evidence="1">Cytoplasm</location>
    </subcellularLocation>
</comment>
<dbReference type="SUPFAM" id="SSF158568">
    <property type="entry name" value="AF1862-like"/>
    <property type="match status" value="1"/>
</dbReference>
<dbReference type="GO" id="GO:0051607">
    <property type="term" value="P:defense response to virus"/>
    <property type="evidence" value="ECO:0007669"/>
    <property type="project" value="UniProtKB-KW"/>
</dbReference>
<evidence type="ECO:0000256" key="3">
    <source>
        <dbReference type="ARBA" id="ARBA00022490"/>
    </source>
</evidence>
<evidence type="ECO:0000313" key="7">
    <source>
        <dbReference type="Proteomes" id="UP000242520"/>
    </source>
</evidence>
<keyword evidence="4" id="KW-0051">Antiviral defense</keyword>
<organism evidence="6 7">
    <name type="scientific">Tepidibacter thalassicus DSM 15285</name>
    <dbReference type="NCBI Taxonomy" id="1123350"/>
    <lineage>
        <taxon>Bacteria</taxon>
        <taxon>Bacillati</taxon>
        <taxon>Bacillota</taxon>
        <taxon>Clostridia</taxon>
        <taxon>Peptostreptococcales</taxon>
        <taxon>Peptostreptococcaceae</taxon>
        <taxon>Tepidibacter</taxon>
    </lineage>
</organism>
<keyword evidence="3" id="KW-0963">Cytoplasm</keyword>
<dbReference type="OrthoDB" id="1716617at2"/>
<dbReference type="Pfam" id="PF09701">
    <property type="entry name" value="Cas_Cmr5"/>
    <property type="match status" value="1"/>
</dbReference>
<dbReference type="AlphaFoldDB" id="A0A1M5TTB4"/>
<dbReference type="EMBL" id="FQXH01000042">
    <property type="protein sequence ID" value="SHH53918.1"/>
    <property type="molecule type" value="Genomic_DNA"/>
</dbReference>
<dbReference type="Gene3D" id="1.10.520.30">
    <property type="entry name" value="AF1862-like domain"/>
    <property type="match status" value="1"/>
</dbReference>